<dbReference type="SUPFAM" id="SSF46785">
    <property type="entry name" value="Winged helix' DNA-binding domain"/>
    <property type="match status" value="1"/>
</dbReference>
<comment type="caution">
    <text evidence="1">The sequence shown here is derived from an EMBL/GenBank/DDBJ whole genome shotgun (WGS) entry which is preliminary data.</text>
</comment>
<dbReference type="PANTHER" id="PTHR33221:SF15">
    <property type="entry name" value="HTH-TYPE TRANSCRIPTIONAL REGULATOR YWGB-RELATED"/>
    <property type="match status" value="1"/>
</dbReference>
<dbReference type="EMBL" id="JADKIO010000005">
    <property type="protein sequence ID" value="MBK9795869.1"/>
    <property type="molecule type" value="Genomic_DNA"/>
</dbReference>
<dbReference type="PROSITE" id="PS01332">
    <property type="entry name" value="HTH_RRF2_1"/>
    <property type="match status" value="1"/>
</dbReference>
<dbReference type="GO" id="GO:0005829">
    <property type="term" value="C:cytosol"/>
    <property type="evidence" value="ECO:0007669"/>
    <property type="project" value="TreeGrafter"/>
</dbReference>
<protein>
    <submittedName>
        <fullName evidence="1">Rrf2 family transcriptional regulator</fullName>
    </submittedName>
</protein>
<dbReference type="InterPro" id="IPR036388">
    <property type="entry name" value="WH-like_DNA-bd_sf"/>
</dbReference>
<accession>A0A9D7SG40</accession>
<dbReference type="AlphaFoldDB" id="A0A9D7SG40"/>
<gene>
    <name evidence="1" type="ORF">IPP58_05140</name>
</gene>
<dbReference type="Gene3D" id="1.10.10.10">
    <property type="entry name" value="Winged helix-like DNA-binding domain superfamily/Winged helix DNA-binding domain"/>
    <property type="match status" value="1"/>
</dbReference>
<dbReference type="PANTHER" id="PTHR33221">
    <property type="entry name" value="WINGED HELIX-TURN-HELIX TRANSCRIPTIONAL REGULATOR, RRF2 FAMILY"/>
    <property type="match status" value="1"/>
</dbReference>
<reference evidence="1" key="1">
    <citation type="submission" date="2020-10" db="EMBL/GenBank/DDBJ databases">
        <title>Connecting structure to function with the recovery of over 1000 high-quality activated sludge metagenome-assembled genomes encoding full-length rRNA genes using long-read sequencing.</title>
        <authorList>
            <person name="Singleton C.M."/>
            <person name="Petriglieri F."/>
            <person name="Kristensen J.M."/>
            <person name="Kirkegaard R.H."/>
            <person name="Michaelsen T.Y."/>
            <person name="Andersen M.H."/>
            <person name="Karst S.M."/>
            <person name="Dueholm M.S."/>
            <person name="Nielsen P.H."/>
            <person name="Albertsen M."/>
        </authorList>
    </citation>
    <scope>NUCLEOTIDE SEQUENCE</scope>
    <source>
        <strain evidence="1">Skiv_18-Q3-R9-52_MAXAC.067</strain>
    </source>
</reference>
<dbReference type="PROSITE" id="PS51197">
    <property type="entry name" value="HTH_RRF2_2"/>
    <property type="match status" value="1"/>
</dbReference>
<dbReference type="NCBIfam" id="TIGR00738">
    <property type="entry name" value="rrf2_super"/>
    <property type="match status" value="1"/>
</dbReference>
<organism evidence="1 2">
    <name type="scientific">Candidatus Geothrix skivensis</name>
    <dbReference type="NCBI Taxonomy" id="2954439"/>
    <lineage>
        <taxon>Bacteria</taxon>
        <taxon>Pseudomonadati</taxon>
        <taxon>Acidobacteriota</taxon>
        <taxon>Holophagae</taxon>
        <taxon>Holophagales</taxon>
        <taxon>Holophagaceae</taxon>
        <taxon>Geothrix</taxon>
    </lineage>
</organism>
<dbReference type="Pfam" id="PF02082">
    <property type="entry name" value="Rrf2"/>
    <property type="match status" value="1"/>
</dbReference>
<name>A0A9D7SG40_9BACT</name>
<dbReference type="InterPro" id="IPR036390">
    <property type="entry name" value="WH_DNA-bd_sf"/>
</dbReference>
<evidence type="ECO:0000313" key="1">
    <source>
        <dbReference type="EMBL" id="MBK9795869.1"/>
    </source>
</evidence>
<dbReference type="Proteomes" id="UP000886657">
    <property type="component" value="Unassembled WGS sequence"/>
</dbReference>
<evidence type="ECO:0000313" key="2">
    <source>
        <dbReference type="Proteomes" id="UP000886657"/>
    </source>
</evidence>
<dbReference type="GO" id="GO:0003700">
    <property type="term" value="F:DNA-binding transcription factor activity"/>
    <property type="evidence" value="ECO:0007669"/>
    <property type="project" value="TreeGrafter"/>
</dbReference>
<dbReference type="InterPro" id="IPR000944">
    <property type="entry name" value="Tscrpt_reg_Rrf2"/>
</dbReference>
<dbReference type="InterPro" id="IPR030489">
    <property type="entry name" value="TR_Rrf2-type_CS"/>
</dbReference>
<sequence length="168" mass="18569">MKISARGRYSMQALFDLAHHSHGQPVPLHVIAERQALSLPFLEQIFNKLKKAGVVASVRGPKGGYVLTRPCNQVSVGEVLRLTDSSFYAAAKEDPKQANKALMADERMSRLLWSRLNDHISAFMEKVTFADLCSETASNSCPDCTCPEYVKDVQGQLVRGERKACGVM</sequence>
<proteinExistence type="predicted"/>